<sequence length="259" mass="27059">MDLGLQHKVAIVTGGSEGIGRATARALALAGARVVICARRADVLAKAMHDLSAETGTEVLAMPVDVREPADVMRLVDGVIARLGRIDVLVNNAGTSAAAAFESLTDDAWQDDLDLKLFAALRLIRLAIPHMRKVGGGSIVNLLNIGARQPAAGSMPSTVSRAAGLALTKALSKELAPDQIRVNAVLIGLVKSAQHDKKRNPTLDRDRYYADMARQRGVPLGRVGEAEEAADLIAFLSSARAAFITGAAINFDGGASAVP</sequence>
<dbReference type="Gene3D" id="3.40.50.720">
    <property type="entry name" value="NAD(P)-binding Rossmann-like Domain"/>
    <property type="match status" value="1"/>
</dbReference>
<gene>
    <name evidence="3" type="ORF">SAMN02745121_04282</name>
</gene>
<dbReference type="PANTHER" id="PTHR43943">
    <property type="entry name" value="DEHYDROGENASE/REDUCTASE (SDR FAMILY) MEMBER 4"/>
    <property type="match status" value="1"/>
</dbReference>
<evidence type="ECO:0000313" key="4">
    <source>
        <dbReference type="Proteomes" id="UP000199400"/>
    </source>
</evidence>
<dbReference type="Proteomes" id="UP000199400">
    <property type="component" value="Unassembled WGS sequence"/>
</dbReference>
<proteinExistence type="inferred from homology"/>
<dbReference type="GO" id="GO:0016491">
    <property type="term" value="F:oxidoreductase activity"/>
    <property type="evidence" value="ECO:0007669"/>
    <property type="project" value="UniProtKB-KW"/>
</dbReference>
<reference evidence="4" key="1">
    <citation type="submission" date="2016-10" db="EMBL/GenBank/DDBJ databases">
        <authorList>
            <person name="Varghese N."/>
            <person name="Submissions S."/>
        </authorList>
    </citation>
    <scope>NUCLEOTIDE SEQUENCE [LARGE SCALE GENOMIC DNA]</scope>
    <source>
        <strain evidence="4">ATCC 25963</strain>
    </source>
</reference>
<name>A0A1I2AIV5_9BACT</name>
<dbReference type="AlphaFoldDB" id="A0A1I2AIV5"/>
<keyword evidence="2" id="KW-0560">Oxidoreductase</keyword>
<dbReference type="RefSeq" id="WP_096328041.1">
    <property type="nucleotide sequence ID" value="NZ_FOMX01000013.1"/>
</dbReference>
<dbReference type="InterPro" id="IPR036291">
    <property type="entry name" value="NAD(P)-bd_dom_sf"/>
</dbReference>
<evidence type="ECO:0000256" key="1">
    <source>
        <dbReference type="ARBA" id="ARBA00006484"/>
    </source>
</evidence>
<evidence type="ECO:0000313" key="3">
    <source>
        <dbReference type="EMBL" id="SFE43657.1"/>
    </source>
</evidence>
<comment type="similarity">
    <text evidence="1">Belongs to the short-chain dehydrogenases/reductases (SDR) family.</text>
</comment>
<protein>
    <submittedName>
        <fullName evidence="3">NAD(P)-dependent dehydrogenase, short-chain alcohol dehydrogenase family</fullName>
    </submittedName>
</protein>
<dbReference type="PANTHER" id="PTHR43943:SF17">
    <property type="entry name" value="3-PHENYLPROPIONATE-DIHYDRODIOL_CINNAMIC ACID-DIHYDRODIOL DEHYDROGENASE"/>
    <property type="match status" value="1"/>
</dbReference>
<dbReference type="STRING" id="54.SAMN02745121_04282"/>
<dbReference type="InterPro" id="IPR002347">
    <property type="entry name" value="SDR_fam"/>
</dbReference>
<organism evidence="3 4">
    <name type="scientific">Nannocystis exedens</name>
    <dbReference type="NCBI Taxonomy" id="54"/>
    <lineage>
        <taxon>Bacteria</taxon>
        <taxon>Pseudomonadati</taxon>
        <taxon>Myxococcota</taxon>
        <taxon>Polyangia</taxon>
        <taxon>Nannocystales</taxon>
        <taxon>Nannocystaceae</taxon>
        <taxon>Nannocystis</taxon>
    </lineage>
</organism>
<dbReference type="EMBL" id="FOMX01000013">
    <property type="protein sequence ID" value="SFE43657.1"/>
    <property type="molecule type" value="Genomic_DNA"/>
</dbReference>
<dbReference type="FunFam" id="3.40.50.720:FF:000084">
    <property type="entry name" value="Short-chain dehydrogenase reductase"/>
    <property type="match status" value="1"/>
</dbReference>
<accession>A0A1I2AIV5</accession>
<dbReference type="Pfam" id="PF13561">
    <property type="entry name" value="adh_short_C2"/>
    <property type="match status" value="1"/>
</dbReference>
<dbReference type="OrthoDB" id="9804774at2"/>
<keyword evidence="4" id="KW-1185">Reference proteome</keyword>
<dbReference type="PRINTS" id="PR00081">
    <property type="entry name" value="GDHRDH"/>
</dbReference>
<evidence type="ECO:0000256" key="2">
    <source>
        <dbReference type="ARBA" id="ARBA00023002"/>
    </source>
</evidence>
<dbReference type="PRINTS" id="PR00080">
    <property type="entry name" value="SDRFAMILY"/>
</dbReference>
<dbReference type="SUPFAM" id="SSF51735">
    <property type="entry name" value="NAD(P)-binding Rossmann-fold domains"/>
    <property type="match status" value="1"/>
</dbReference>